<dbReference type="Proteomes" id="UP000823631">
    <property type="component" value="Unassembled WGS sequence"/>
</dbReference>
<dbReference type="PANTHER" id="PTHR38100:SF1">
    <property type="entry name" value="HIGH FREQUENCY LYSOGENIZATION PROTEIN HFLD"/>
    <property type="match status" value="1"/>
</dbReference>
<reference evidence="5" key="2">
    <citation type="journal article" date="2021" name="PeerJ">
        <title>Extensive microbial diversity within the chicken gut microbiome revealed by metagenomics and culture.</title>
        <authorList>
            <person name="Gilroy R."/>
            <person name="Ravi A."/>
            <person name="Getino M."/>
            <person name="Pursley I."/>
            <person name="Horton D.L."/>
            <person name="Alikhan N.F."/>
            <person name="Baker D."/>
            <person name="Gharbi K."/>
            <person name="Hall N."/>
            <person name="Watson M."/>
            <person name="Adriaenssens E.M."/>
            <person name="Foster-Nyarko E."/>
            <person name="Jarju S."/>
            <person name="Secka A."/>
            <person name="Antonio M."/>
            <person name="Oren A."/>
            <person name="Chaudhuri R.R."/>
            <person name="La Ragione R."/>
            <person name="Hildebrand F."/>
            <person name="Pallen M.J."/>
        </authorList>
    </citation>
    <scope>NUCLEOTIDE SEQUENCE</scope>
    <source>
        <strain evidence="5">17213</strain>
    </source>
</reference>
<keyword evidence="3" id="KW-0963">Cytoplasm</keyword>
<dbReference type="Gene3D" id="1.10.3890.10">
    <property type="entry name" value="HflD-like"/>
    <property type="match status" value="1"/>
</dbReference>
<keyword evidence="4" id="KW-0472">Membrane</keyword>
<sequence>MSDTANETLALAALFQACTQIQRVARTGYVDPHAAAAVIRGLIITNPQTCEDIYAPNNLLVGFRQVAASFSSAAADKSPETIEITKNAFKVISLERTIEKNAAVFDKLGNDIDAARASILSRYPDYESGRPEIVLSQDC</sequence>
<dbReference type="PANTHER" id="PTHR38100">
    <property type="entry name" value="HIGH FREQUENCY LYSOGENIZATION PROTEIN HFLD"/>
    <property type="match status" value="1"/>
</dbReference>
<dbReference type="AlphaFoldDB" id="A0A9D9DC21"/>
<dbReference type="EMBL" id="JADINH010000066">
    <property type="protein sequence ID" value="MBO8415381.1"/>
    <property type="molecule type" value="Genomic_DNA"/>
</dbReference>
<evidence type="ECO:0000313" key="5">
    <source>
        <dbReference type="EMBL" id="MBO8415381.1"/>
    </source>
</evidence>
<feature type="non-terminal residue" evidence="5">
    <location>
        <position position="139"/>
    </location>
</feature>
<dbReference type="Pfam" id="PF04356">
    <property type="entry name" value="DUF489"/>
    <property type="match status" value="1"/>
</dbReference>
<dbReference type="InterPro" id="IPR007451">
    <property type="entry name" value="HflD"/>
</dbReference>
<protein>
    <submittedName>
        <fullName evidence="5">DUF489 family protein</fullName>
    </submittedName>
</protein>
<comment type="caution">
    <text evidence="5">The sequence shown here is derived from an EMBL/GenBank/DDBJ whole genome shotgun (WGS) entry which is preliminary data.</text>
</comment>
<evidence type="ECO:0000256" key="3">
    <source>
        <dbReference type="ARBA" id="ARBA00022490"/>
    </source>
</evidence>
<evidence type="ECO:0000256" key="1">
    <source>
        <dbReference type="ARBA" id="ARBA00004496"/>
    </source>
</evidence>
<accession>A0A9D9DC21</accession>
<dbReference type="GO" id="GO:0005737">
    <property type="term" value="C:cytoplasm"/>
    <property type="evidence" value="ECO:0007669"/>
    <property type="project" value="UniProtKB-SubCell"/>
</dbReference>
<dbReference type="InterPro" id="IPR035932">
    <property type="entry name" value="HflD-like_sf"/>
</dbReference>
<evidence type="ECO:0000256" key="4">
    <source>
        <dbReference type="ARBA" id="ARBA00023136"/>
    </source>
</evidence>
<reference evidence="5" key="1">
    <citation type="submission" date="2020-10" db="EMBL/GenBank/DDBJ databases">
        <authorList>
            <person name="Gilroy R."/>
        </authorList>
    </citation>
    <scope>NUCLEOTIDE SEQUENCE</scope>
    <source>
        <strain evidence="5">17213</strain>
    </source>
</reference>
<proteinExistence type="predicted"/>
<comment type="subcellular location">
    <subcellularLocation>
        <location evidence="1">Cytoplasm</location>
    </subcellularLocation>
</comment>
<keyword evidence="2" id="KW-1003">Cell membrane</keyword>
<name>A0A9D9DC21_9GAMM</name>
<evidence type="ECO:0000256" key="2">
    <source>
        <dbReference type="ARBA" id="ARBA00022475"/>
    </source>
</evidence>
<organism evidence="5 6">
    <name type="scientific">Candidatus Avisuccinivibrio stercorigallinarum</name>
    <dbReference type="NCBI Taxonomy" id="2840704"/>
    <lineage>
        <taxon>Bacteria</taxon>
        <taxon>Pseudomonadati</taxon>
        <taxon>Pseudomonadota</taxon>
        <taxon>Gammaproteobacteria</taxon>
        <taxon>Aeromonadales</taxon>
        <taxon>Succinivibrionaceae</taxon>
        <taxon>Succinivibrionaceae incertae sedis</taxon>
        <taxon>Candidatus Avisuccinivibrio</taxon>
    </lineage>
</organism>
<evidence type="ECO:0000313" key="6">
    <source>
        <dbReference type="Proteomes" id="UP000823631"/>
    </source>
</evidence>
<dbReference type="SUPFAM" id="SSF101322">
    <property type="entry name" value="YcfC-like"/>
    <property type="match status" value="1"/>
</dbReference>
<gene>
    <name evidence="5" type="ORF">IAB19_03245</name>
</gene>